<comment type="caution">
    <text evidence="1">The sequence shown here is derived from an EMBL/GenBank/DDBJ whole genome shotgun (WGS) entry which is preliminary data.</text>
</comment>
<organism evidence="1 2">
    <name type="scientific">Hymenoscyphus fraxineus</name>
    <dbReference type="NCBI Taxonomy" id="746836"/>
    <lineage>
        <taxon>Eukaryota</taxon>
        <taxon>Fungi</taxon>
        <taxon>Dikarya</taxon>
        <taxon>Ascomycota</taxon>
        <taxon>Pezizomycotina</taxon>
        <taxon>Leotiomycetes</taxon>
        <taxon>Helotiales</taxon>
        <taxon>Helotiaceae</taxon>
        <taxon>Hymenoscyphus</taxon>
    </lineage>
</organism>
<dbReference type="Proteomes" id="UP000696280">
    <property type="component" value="Unassembled WGS sequence"/>
</dbReference>
<protein>
    <submittedName>
        <fullName evidence="1">Uncharacterized protein</fullName>
    </submittedName>
</protein>
<dbReference type="AlphaFoldDB" id="A0A9N9KY53"/>
<dbReference type="OrthoDB" id="10296466at2759"/>
<keyword evidence="2" id="KW-1185">Reference proteome</keyword>
<dbReference type="EMBL" id="CAJVRL010000056">
    <property type="protein sequence ID" value="CAG8954255.1"/>
    <property type="molecule type" value="Genomic_DNA"/>
</dbReference>
<sequence>MSTPSSTPASQSTNTQTPLQIAEAKMKAAGSKQLEIRYRNWVLAQPKLNEVRQDMKDIYEHMRPLITKYNKAVDEKDEAIAKEAGKEIYHLELHLDHLNQLVNESIPEQNWKEEYDADQEILNAFEEMSALKESST</sequence>
<gene>
    <name evidence="1" type="ORF">HYFRA_00005875</name>
</gene>
<reference evidence="1" key="1">
    <citation type="submission" date="2021-07" db="EMBL/GenBank/DDBJ databases">
        <authorList>
            <person name="Durling M."/>
        </authorList>
    </citation>
    <scope>NUCLEOTIDE SEQUENCE</scope>
</reference>
<accession>A0A9N9KY53</accession>
<name>A0A9N9KY53_9HELO</name>
<evidence type="ECO:0000313" key="2">
    <source>
        <dbReference type="Proteomes" id="UP000696280"/>
    </source>
</evidence>
<proteinExistence type="predicted"/>
<evidence type="ECO:0000313" key="1">
    <source>
        <dbReference type="EMBL" id="CAG8954255.1"/>
    </source>
</evidence>